<gene>
    <name evidence="3" type="ORF">O181_028560</name>
</gene>
<dbReference type="GO" id="GO:0015074">
    <property type="term" value="P:DNA integration"/>
    <property type="evidence" value="ECO:0007669"/>
    <property type="project" value="InterPro"/>
</dbReference>
<comment type="caution">
    <text evidence="3">The sequence shown here is derived from an EMBL/GenBank/DDBJ whole genome shotgun (WGS) entry which is preliminary data.</text>
</comment>
<organism evidence="3 4">
    <name type="scientific">Austropuccinia psidii MF-1</name>
    <dbReference type="NCBI Taxonomy" id="1389203"/>
    <lineage>
        <taxon>Eukaryota</taxon>
        <taxon>Fungi</taxon>
        <taxon>Dikarya</taxon>
        <taxon>Basidiomycota</taxon>
        <taxon>Pucciniomycotina</taxon>
        <taxon>Pucciniomycetes</taxon>
        <taxon>Pucciniales</taxon>
        <taxon>Sphaerophragmiaceae</taxon>
        <taxon>Austropuccinia</taxon>
    </lineage>
</organism>
<evidence type="ECO:0000313" key="4">
    <source>
        <dbReference type="Proteomes" id="UP000765509"/>
    </source>
</evidence>
<dbReference type="SUPFAM" id="SSF53098">
    <property type="entry name" value="Ribonuclease H-like"/>
    <property type="match status" value="1"/>
</dbReference>
<dbReference type="PROSITE" id="PS50994">
    <property type="entry name" value="INTEGRASE"/>
    <property type="match status" value="1"/>
</dbReference>
<protein>
    <recommendedName>
        <fullName evidence="2">Integrase catalytic domain-containing protein</fullName>
    </recommendedName>
</protein>
<dbReference type="PANTHER" id="PTHR37984:SF5">
    <property type="entry name" value="PROTEIN NYNRIN-LIKE"/>
    <property type="match status" value="1"/>
</dbReference>
<dbReference type="InterPro" id="IPR012337">
    <property type="entry name" value="RNaseH-like_sf"/>
</dbReference>
<dbReference type="OrthoDB" id="2273864at2759"/>
<dbReference type="GO" id="GO:0003723">
    <property type="term" value="F:RNA binding"/>
    <property type="evidence" value="ECO:0007669"/>
    <property type="project" value="UniProtKB-KW"/>
</dbReference>
<evidence type="ECO:0000259" key="2">
    <source>
        <dbReference type="PROSITE" id="PS50994"/>
    </source>
</evidence>
<dbReference type="InterPro" id="IPR050951">
    <property type="entry name" value="Retrovirus_Pol_polyprotein"/>
</dbReference>
<accession>A0A9Q3H4B1</accession>
<dbReference type="GO" id="GO:0005634">
    <property type="term" value="C:nucleus"/>
    <property type="evidence" value="ECO:0007669"/>
    <property type="project" value="UniProtKB-ARBA"/>
</dbReference>
<keyword evidence="4" id="KW-1185">Reference proteome</keyword>
<dbReference type="Gene3D" id="3.30.420.10">
    <property type="entry name" value="Ribonuclease H-like superfamily/Ribonuclease H"/>
    <property type="match status" value="1"/>
</dbReference>
<name>A0A9Q3H4B1_9BASI</name>
<dbReference type="Proteomes" id="UP000765509">
    <property type="component" value="Unassembled WGS sequence"/>
</dbReference>
<evidence type="ECO:0000256" key="1">
    <source>
        <dbReference type="ARBA" id="ARBA00022884"/>
    </source>
</evidence>
<dbReference type="InterPro" id="IPR036397">
    <property type="entry name" value="RNaseH_sf"/>
</dbReference>
<dbReference type="EMBL" id="AVOT02009792">
    <property type="protein sequence ID" value="MBW0488845.1"/>
    <property type="molecule type" value="Genomic_DNA"/>
</dbReference>
<dbReference type="InterPro" id="IPR001584">
    <property type="entry name" value="Integrase_cat-core"/>
</dbReference>
<reference evidence="3" key="1">
    <citation type="submission" date="2021-03" db="EMBL/GenBank/DDBJ databases">
        <title>Draft genome sequence of rust myrtle Austropuccinia psidii MF-1, a brazilian biotype.</title>
        <authorList>
            <person name="Quecine M.C."/>
            <person name="Pachon D.M.R."/>
            <person name="Bonatelli M.L."/>
            <person name="Correr F.H."/>
            <person name="Franceschini L.M."/>
            <person name="Leite T.F."/>
            <person name="Margarido G.R.A."/>
            <person name="Almeida C.A."/>
            <person name="Ferrarezi J.A."/>
            <person name="Labate C.A."/>
        </authorList>
    </citation>
    <scope>NUCLEOTIDE SEQUENCE</scope>
    <source>
        <strain evidence="3">MF-1</strain>
    </source>
</reference>
<proteinExistence type="predicted"/>
<feature type="domain" description="Integrase catalytic" evidence="2">
    <location>
        <begin position="1"/>
        <end position="129"/>
    </location>
</feature>
<dbReference type="AlphaFoldDB" id="A0A9Q3H4B1"/>
<sequence>MDLATELPQSGDKSYNACLVIVESHSKTPIFLPFHKDDTSMDTALLLWNSAISHTGSFKNIISDRDSKFTSALCTNIHRWFGTNLSFSTEYHPQAYGLAERMIQTFEDIISRFCACGFKFKELDGFTHD</sequence>
<evidence type="ECO:0000313" key="3">
    <source>
        <dbReference type="EMBL" id="MBW0488845.1"/>
    </source>
</evidence>
<keyword evidence="1" id="KW-0694">RNA-binding</keyword>
<dbReference type="PANTHER" id="PTHR37984">
    <property type="entry name" value="PROTEIN CBG26694"/>
    <property type="match status" value="1"/>
</dbReference>